<comment type="function">
    <text evidence="2">Acts as component of the GARP complex that is involved in retrograde transport from early and late endosomes to the trans-Golgi network (TGN).</text>
</comment>
<feature type="region of interest" description="Disordered" evidence="3">
    <location>
        <begin position="286"/>
        <end position="320"/>
    </location>
</feature>
<comment type="subunit">
    <text evidence="2">Component of the Golgi-associated retrograde protein (GARP) complex.</text>
</comment>
<name>A0A7S4PY41_9DINO</name>
<evidence type="ECO:0000256" key="1">
    <source>
        <dbReference type="ARBA" id="ARBA00006080"/>
    </source>
</evidence>
<accession>A0A7S4PY41</accession>
<dbReference type="GO" id="GO:0042147">
    <property type="term" value="P:retrograde transport, endosome to Golgi"/>
    <property type="evidence" value="ECO:0007669"/>
    <property type="project" value="UniProtKB-UniRule"/>
</dbReference>
<gene>
    <name evidence="4" type="ORF">AMON00008_LOCUS5791</name>
</gene>
<proteinExistence type="inferred from homology"/>
<dbReference type="PANTHER" id="PTHR15954">
    <property type="entry name" value="VACUOLAR PROTEIN SORTING-ASSOCIATED PROTEIN 51 HOMOLOG"/>
    <property type="match status" value="1"/>
</dbReference>
<dbReference type="GO" id="GO:1990745">
    <property type="term" value="C:EARP complex"/>
    <property type="evidence" value="ECO:0007669"/>
    <property type="project" value="TreeGrafter"/>
</dbReference>
<keyword evidence="2" id="KW-0333">Golgi apparatus</keyword>
<dbReference type="GO" id="GO:0032456">
    <property type="term" value="P:endocytic recycling"/>
    <property type="evidence" value="ECO:0007669"/>
    <property type="project" value="TreeGrafter"/>
</dbReference>
<evidence type="ECO:0000256" key="2">
    <source>
        <dbReference type="RuleBase" id="RU368010"/>
    </source>
</evidence>
<dbReference type="GO" id="GO:0006869">
    <property type="term" value="P:lipid transport"/>
    <property type="evidence" value="ECO:0007669"/>
    <property type="project" value="UniProtKB-UniRule"/>
</dbReference>
<dbReference type="GO" id="GO:0007030">
    <property type="term" value="P:Golgi organization"/>
    <property type="evidence" value="ECO:0007669"/>
    <property type="project" value="UniProtKB-UniRule"/>
</dbReference>
<dbReference type="InterPro" id="IPR014812">
    <property type="entry name" value="Vps51"/>
</dbReference>
<feature type="compositionally biased region" description="Low complexity" evidence="3">
    <location>
        <begin position="294"/>
        <end position="309"/>
    </location>
</feature>
<dbReference type="PANTHER" id="PTHR15954:SF4">
    <property type="entry name" value="VACUOLAR PROTEIN SORTING-ASSOCIATED PROTEIN 51 HOMOLOG"/>
    <property type="match status" value="1"/>
</dbReference>
<feature type="compositionally biased region" description="Basic and acidic residues" evidence="3">
    <location>
        <begin position="310"/>
        <end position="320"/>
    </location>
</feature>
<organism evidence="4">
    <name type="scientific">Alexandrium monilatum</name>
    <dbReference type="NCBI Taxonomy" id="311494"/>
    <lineage>
        <taxon>Eukaryota</taxon>
        <taxon>Sar</taxon>
        <taxon>Alveolata</taxon>
        <taxon>Dinophyceae</taxon>
        <taxon>Gonyaulacales</taxon>
        <taxon>Pyrocystaceae</taxon>
        <taxon>Alexandrium</taxon>
    </lineage>
</organism>
<dbReference type="GO" id="GO:0015031">
    <property type="term" value="P:protein transport"/>
    <property type="evidence" value="ECO:0007669"/>
    <property type="project" value="UniProtKB-UniRule"/>
</dbReference>
<dbReference type="AlphaFoldDB" id="A0A7S4PY41"/>
<dbReference type="Pfam" id="PF08700">
    <property type="entry name" value="VPS51_Exo84_N"/>
    <property type="match status" value="1"/>
</dbReference>
<comment type="similarity">
    <text evidence="1 2">Belongs to the VPS51 family.</text>
</comment>
<dbReference type="GO" id="GO:0048193">
    <property type="term" value="P:Golgi vesicle transport"/>
    <property type="evidence" value="ECO:0007669"/>
    <property type="project" value="TreeGrafter"/>
</dbReference>
<reference evidence="4" key="1">
    <citation type="submission" date="2021-01" db="EMBL/GenBank/DDBJ databases">
        <authorList>
            <person name="Corre E."/>
            <person name="Pelletier E."/>
            <person name="Niang G."/>
            <person name="Scheremetjew M."/>
            <person name="Finn R."/>
            <person name="Kale V."/>
            <person name="Holt S."/>
            <person name="Cochrane G."/>
            <person name="Meng A."/>
            <person name="Brown T."/>
            <person name="Cohen L."/>
        </authorList>
    </citation>
    <scope>NUCLEOTIDE SEQUENCE</scope>
    <source>
        <strain evidence="4">CCMP3105</strain>
    </source>
</reference>
<dbReference type="EMBL" id="HBNR01008816">
    <property type="protein sequence ID" value="CAE4566172.1"/>
    <property type="molecule type" value="Transcribed_RNA"/>
</dbReference>
<keyword evidence="2" id="KW-0813">Transport</keyword>
<dbReference type="GO" id="GO:0005829">
    <property type="term" value="C:cytosol"/>
    <property type="evidence" value="ECO:0007669"/>
    <property type="project" value="GOC"/>
</dbReference>
<dbReference type="GO" id="GO:0016020">
    <property type="term" value="C:membrane"/>
    <property type="evidence" value="ECO:0007669"/>
    <property type="project" value="TreeGrafter"/>
</dbReference>
<keyword evidence="2" id="KW-0445">Lipid transport</keyword>
<dbReference type="GO" id="GO:0007041">
    <property type="term" value="P:lysosomal transport"/>
    <property type="evidence" value="ECO:0007669"/>
    <property type="project" value="TreeGrafter"/>
</dbReference>
<dbReference type="GO" id="GO:0000938">
    <property type="term" value="C:GARP complex"/>
    <property type="evidence" value="ECO:0007669"/>
    <property type="project" value="UniProtKB-UniRule"/>
</dbReference>
<evidence type="ECO:0000313" key="4">
    <source>
        <dbReference type="EMBL" id="CAE4566172.1"/>
    </source>
</evidence>
<keyword evidence="2" id="KW-0653">Protein transport</keyword>
<comment type="subcellular location">
    <subcellularLocation>
        <location evidence="2">Golgi apparatus</location>
        <location evidence="2">trans-Golgi network</location>
    </subcellularLocation>
</comment>
<sequence length="825" mass="89330">MAEPPAQTAPRADDRRDRRRVGALLNQYYAIEGAAAADQRGRTPTELGSELDRQGFDARRYFDGVVASGQLPELVRRTADLEAEVRELDGTMQTLVYENYSKFIRATDVIRKMKVTIDGLGPDLRRLEGSMSRATEHQDRAEAGVQDRALQLDGLLRKQQVCRKLQILFGLPETLQRCLKRGAYARAVSAYRCCADVLRQHRDVPAFESVLEQVDLLVSRLRGALESRLRSPVLSVDAAVSSAIALIDLGEDRGRVVAEYLGGRAAALRQSRGECFGEGPHAGARCSERGGEDAGAAEGGCPAAASSARPSRERQERERPESAAFLGACSKAAELHVPRLCEAAEGLHRVQDFCAAPAGAGEASEERAMADFVTRQVEALCEEVLRLVERYCPPTRVLVSCVEALRESLQRLGPVAPRLVPRLFAAFVSRTAASAAGAVFARAAAQQVSHLHRLHGECLQHSSGGAADGAAGPAESVLEETARTEESIIMCSFSALSSCQPLLGLLGLDRPARQQLVQGVQGQLIAFFLAFVEACHVYVGSEADEAWSRDPSLPVMARVACWELEGVASWAWSGLFGLALVRIGRHLELKAIGKVLDVARDLFATADFAANELQPHPAVLKATRSAAQAVITHYVFVNGQQLAIALRDSVCASDVASRSDARGPCAAVGAALKEVHAVDGQLACILSDPRKGREASHQHCVLKHFRNSMELEMERLWAKKLQVYAPIPFNRNGAVLGVLRIGFKALFEYAREQTFAKSGLHQIQVDCAFLLEAVRQFVEAEDAGVLESLLDEAVTSASQRCPEPELLEASVVEAICDASRHTVEG</sequence>
<protein>
    <recommendedName>
        <fullName evidence="2">Vacuolar protein sorting-associated protein 51 homolog</fullName>
    </recommendedName>
</protein>
<evidence type="ECO:0000256" key="3">
    <source>
        <dbReference type="SAM" id="MobiDB-lite"/>
    </source>
</evidence>